<comment type="caution">
    <text evidence="2">The sequence shown here is derived from an EMBL/GenBank/DDBJ whole genome shotgun (WGS) entry which is preliminary data.</text>
</comment>
<dbReference type="AlphaFoldDB" id="A0A8H7PE17"/>
<evidence type="ECO:0000256" key="1">
    <source>
        <dbReference type="SAM" id="SignalP"/>
    </source>
</evidence>
<feature type="chain" id="PRO_5034152980" description="Zinc ribbon domain-containing protein" evidence="1">
    <location>
        <begin position="24"/>
        <end position="117"/>
    </location>
</feature>
<evidence type="ECO:0000313" key="3">
    <source>
        <dbReference type="Proteomes" id="UP000654370"/>
    </source>
</evidence>
<organism evidence="2 3">
    <name type="scientific">Mortierella isabellina</name>
    <name type="common">Filamentous fungus</name>
    <name type="synonym">Umbelopsis isabellina</name>
    <dbReference type="NCBI Taxonomy" id="91625"/>
    <lineage>
        <taxon>Eukaryota</taxon>
        <taxon>Fungi</taxon>
        <taxon>Fungi incertae sedis</taxon>
        <taxon>Mucoromycota</taxon>
        <taxon>Mucoromycotina</taxon>
        <taxon>Umbelopsidomycetes</taxon>
        <taxon>Umbelopsidales</taxon>
        <taxon>Umbelopsidaceae</taxon>
        <taxon>Umbelopsis</taxon>
    </lineage>
</organism>
<gene>
    <name evidence="2" type="ORF">INT43_008372</name>
</gene>
<dbReference type="OrthoDB" id="10356510at2759"/>
<feature type="signal peptide" evidence="1">
    <location>
        <begin position="1"/>
        <end position="23"/>
    </location>
</feature>
<accession>A0A8H7PE17</accession>
<name>A0A8H7PE17_MORIS</name>
<keyword evidence="3" id="KW-1185">Reference proteome</keyword>
<evidence type="ECO:0008006" key="4">
    <source>
        <dbReference type="Google" id="ProtNLM"/>
    </source>
</evidence>
<keyword evidence="1" id="KW-0732">Signal</keyword>
<dbReference type="EMBL" id="JAEPQZ010000020">
    <property type="protein sequence ID" value="KAG2171646.1"/>
    <property type="molecule type" value="Genomic_DNA"/>
</dbReference>
<proteinExistence type="predicted"/>
<dbReference type="Proteomes" id="UP000654370">
    <property type="component" value="Unassembled WGS sequence"/>
</dbReference>
<reference evidence="2" key="1">
    <citation type="submission" date="2020-12" db="EMBL/GenBank/DDBJ databases">
        <title>Metabolic potential, ecology and presence of endohyphal bacteria is reflected in genomic diversity of Mucoromycotina.</title>
        <authorList>
            <person name="Muszewska A."/>
            <person name="Okrasinska A."/>
            <person name="Steczkiewicz K."/>
            <person name="Drgas O."/>
            <person name="Orlowska M."/>
            <person name="Perlinska-Lenart U."/>
            <person name="Aleksandrzak-Piekarczyk T."/>
            <person name="Szatraj K."/>
            <person name="Zielenkiewicz U."/>
            <person name="Pilsyk S."/>
            <person name="Malc E."/>
            <person name="Mieczkowski P."/>
            <person name="Kruszewska J.S."/>
            <person name="Biernat P."/>
            <person name="Pawlowska J."/>
        </authorList>
    </citation>
    <scope>NUCLEOTIDE SEQUENCE</scope>
    <source>
        <strain evidence="2">WA0000067209</strain>
    </source>
</reference>
<sequence>MYGRRRRPVLGTALLVGATASAARSSAERQQLAMEQARLAETTRRLEYDRQMQIQAMQTEEAVRRGIASAEIQRRQSEQSGVPVTQNSQPLLQCNQCKQLNQVNNKFCSNCGNNLKI</sequence>
<evidence type="ECO:0000313" key="2">
    <source>
        <dbReference type="EMBL" id="KAG2171646.1"/>
    </source>
</evidence>
<protein>
    <recommendedName>
        <fullName evidence="4">Zinc ribbon domain-containing protein</fullName>
    </recommendedName>
</protein>